<sequence length="177" mass="20361">MNPGFSKEEIEKLKAECAEEGQSFVLVEDEEDFDDSGDFAHFQFIGQYEGKEVIYDAIMSTLSLHHNALVFDYAEQKVQAAFKDYIPLEDRTDVSKINEEAEEMLEEIMEELEEEETIKVAEFVDVDPDFEFGVGLEIALNLTEITIEDIETFIEEFNAGTISLDKTMYSFKNDFED</sequence>
<dbReference type="Proteomes" id="UP001595616">
    <property type="component" value="Unassembled WGS sequence"/>
</dbReference>
<organism evidence="2 3">
    <name type="scientific">Lacihabitans lacunae</name>
    <dbReference type="NCBI Taxonomy" id="1028214"/>
    <lineage>
        <taxon>Bacteria</taxon>
        <taxon>Pseudomonadati</taxon>
        <taxon>Bacteroidota</taxon>
        <taxon>Cytophagia</taxon>
        <taxon>Cytophagales</taxon>
        <taxon>Leadbetterellaceae</taxon>
        <taxon>Lacihabitans</taxon>
    </lineage>
</organism>
<reference evidence="3" key="1">
    <citation type="journal article" date="2019" name="Int. J. Syst. Evol. Microbiol.">
        <title>The Global Catalogue of Microorganisms (GCM) 10K type strain sequencing project: providing services to taxonomists for standard genome sequencing and annotation.</title>
        <authorList>
            <consortium name="The Broad Institute Genomics Platform"/>
            <consortium name="The Broad Institute Genome Sequencing Center for Infectious Disease"/>
            <person name="Wu L."/>
            <person name="Ma J."/>
        </authorList>
    </citation>
    <scope>NUCLEOTIDE SEQUENCE [LARGE SCALE GENOMIC DNA]</scope>
    <source>
        <strain evidence="3">CECT 7956</strain>
    </source>
</reference>
<keyword evidence="1" id="KW-0175">Coiled coil</keyword>
<dbReference type="RefSeq" id="WP_379835011.1">
    <property type="nucleotide sequence ID" value="NZ_JBHRYQ010000001.1"/>
</dbReference>
<name>A0ABV7YTY7_9BACT</name>
<comment type="caution">
    <text evidence="2">The sequence shown here is derived from an EMBL/GenBank/DDBJ whole genome shotgun (WGS) entry which is preliminary data.</text>
</comment>
<accession>A0ABV7YTY7</accession>
<dbReference type="EMBL" id="JBHRYQ010000001">
    <property type="protein sequence ID" value="MFC3809663.1"/>
    <property type="molecule type" value="Genomic_DNA"/>
</dbReference>
<evidence type="ECO:0000256" key="1">
    <source>
        <dbReference type="SAM" id="Coils"/>
    </source>
</evidence>
<protein>
    <submittedName>
        <fullName evidence="2">Uncharacterized protein</fullName>
    </submittedName>
</protein>
<keyword evidence="3" id="KW-1185">Reference proteome</keyword>
<gene>
    <name evidence="2" type="ORF">ACFOOI_03270</name>
</gene>
<evidence type="ECO:0000313" key="2">
    <source>
        <dbReference type="EMBL" id="MFC3809663.1"/>
    </source>
</evidence>
<evidence type="ECO:0000313" key="3">
    <source>
        <dbReference type="Proteomes" id="UP001595616"/>
    </source>
</evidence>
<proteinExistence type="predicted"/>
<feature type="coiled-coil region" evidence="1">
    <location>
        <begin position="91"/>
        <end position="118"/>
    </location>
</feature>